<dbReference type="Gene3D" id="3.40.190.10">
    <property type="entry name" value="Periplasmic binding protein-like II"/>
    <property type="match status" value="2"/>
</dbReference>
<protein>
    <submittedName>
        <fullName evidence="8">Extracellular solute-binding protein family 1</fullName>
    </submittedName>
</protein>
<dbReference type="eggNOG" id="COG1653">
    <property type="taxonomic scope" value="Bacteria"/>
</dbReference>
<dbReference type="SUPFAM" id="SSF53850">
    <property type="entry name" value="Periplasmic binding protein-like II"/>
    <property type="match status" value="1"/>
</dbReference>
<reference evidence="8 9" key="1">
    <citation type="submission" date="2011-09" db="EMBL/GenBank/DDBJ databases">
        <title>The draft genome of Treponema saccharophilum DSM 2985.</title>
        <authorList>
            <consortium name="US DOE Joint Genome Institute (JGI-PGF)"/>
            <person name="Lucas S."/>
            <person name="Copeland A."/>
            <person name="Lapidus A."/>
            <person name="Glavina del Rio T."/>
            <person name="Dalin E."/>
            <person name="Tice H."/>
            <person name="Bruce D."/>
            <person name="Goodwin L."/>
            <person name="Pitluck S."/>
            <person name="Peters L."/>
            <person name="Kyrpides N."/>
            <person name="Mavromatis K."/>
            <person name="Ivanova N."/>
            <person name="Markowitz V."/>
            <person name="Cheng J.-F."/>
            <person name="Hugenholtz P."/>
            <person name="Woyke T."/>
            <person name="Wu D."/>
            <person name="Gronow S."/>
            <person name="Wellnitz S."/>
            <person name="Brambilla E."/>
            <person name="Klenk H.-P."/>
            <person name="Eisen J.A."/>
        </authorList>
    </citation>
    <scope>NUCLEOTIDE SEQUENCE [LARGE SCALE GENOMIC DNA]</scope>
    <source>
        <strain evidence="8 9">DSM 2985</strain>
    </source>
</reference>
<gene>
    <name evidence="8" type="ORF">TresaDRAFT_2274</name>
</gene>
<dbReference type="InterPro" id="IPR050490">
    <property type="entry name" value="Bact_solute-bd_prot1"/>
</dbReference>
<evidence type="ECO:0000313" key="8">
    <source>
        <dbReference type="EMBL" id="EIC02848.1"/>
    </source>
</evidence>
<comment type="caution">
    <text evidence="8">The sequence shown here is derived from an EMBL/GenBank/DDBJ whole genome shotgun (WGS) entry which is preliminary data.</text>
</comment>
<keyword evidence="4" id="KW-0732">Signal</keyword>
<dbReference type="EMBL" id="AGRW01000030">
    <property type="protein sequence ID" value="EIC02848.1"/>
    <property type="molecule type" value="Genomic_DNA"/>
</dbReference>
<dbReference type="AlphaFoldDB" id="H7EHQ8"/>
<name>H7EHQ8_9SPIR</name>
<evidence type="ECO:0000256" key="6">
    <source>
        <dbReference type="ARBA" id="ARBA00023139"/>
    </source>
</evidence>
<sequence length="431" mass="48439">MFSLTLKRLAEAALLAFVLASCEKKGPANASGIGGKIIVLTNRTDVVDTKLQEYKDAFEKKYPGTDVEFEAITDYEGTVRTRMSTKEYGDVLCRPSIQTVDYPKYFEPLGTIEEFKEKFNFTQGSNAIDYQGKAYAYPVMGVVGGGIVYNKKVFEKAGVQIPRTQDDFYGALETIKRKTDAVPIFMNYPAGWTLVQWEGGATAFTGDPEYKNKMVHEDTPFVPGAPHFELYKIMYEVVRRGLCERDLLSSDWEMSKQELADGKIGCMVLGSWAIPQIKELASNPDDIGYMPMVAEVDGRKYAEATLDMPLCINVNSKNKATARAWIEFIVHDTDWIEFNESIPAVKGGAYPAVLDAFKKAGVTYFEMNKPPVGEESFYDVLDKDSEIGFWSDPEKKRIIDAAMGTTSETFEQIMDDWNKRWATARKNRGIN</sequence>
<dbReference type="PATRIC" id="fig|907348.3.peg.332"/>
<evidence type="ECO:0000313" key="9">
    <source>
        <dbReference type="Proteomes" id="UP000003571"/>
    </source>
</evidence>
<dbReference type="Proteomes" id="UP000003571">
    <property type="component" value="Unassembled WGS sequence"/>
</dbReference>
<dbReference type="PANTHER" id="PTHR43649:SF33">
    <property type="entry name" value="POLYGALACTURONAN_RHAMNOGALACTURONAN-BINDING PROTEIN YTCQ"/>
    <property type="match status" value="1"/>
</dbReference>
<evidence type="ECO:0000256" key="1">
    <source>
        <dbReference type="ARBA" id="ARBA00004418"/>
    </source>
</evidence>
<dbReference type="PANTHER" id="PTHR43649">
    <property type="entry name" value="ARABINOSE-BINDING PROTEIN-RELATED"/>
    <property type="match status" value="1"/>
</dbReference>
<dbReference type="GO" id="GO:0042597">
    <property type="term" value="C:periplasmic space"/>
    <property type="evidence" value="ECO:0007669"/>
    <property type="project" value="UniProtKB-SubCell"/>
</dbReference>
<keyword evidence="7" id="KW-0449">Lipoprotein</keyword>
<dbReference type="InterPro" id="IPR006059">
    <property type="entry name" value="SBP"/>
</dbReference>
<organism evidence="8 9">
    <name type="scientific">Treponema saccharophilum DSM 2985</name>
    <dbReference type="NCBI Taxonomy" id="907348"/>
    <lineage>
        <taxon>Bacteria</taxon>
        <taxon>Pseudomonadati</taxon>
        <taxon>Spirochaetota</taxon>
        <taxon>Spirochaetia</taxon>
        <taxon>Spirochaetales</taxon>
        <taxon>Treponemataceae</taxon>
        <taxon>Treponema</taxon>
    </lineage>
</organism>
<evidence type="ECO:0000256" key="2">
    <source>
        <dbReference type="ARBA" id="ARBA00008520"/>
    </source>
</evidence>
<keyword evidence="9" id="KW-1185">Reference proteome</keyword>
<evidence type="ECO:0000256" key="5">
    <source>
        <dbReference type="ARBA" id="ARBA00023136"/>
    </source>
</evidence>
<evidence type="ECO:0000256" key="7">
    <source>
        <dbReference type="ARBA" id="ARBA00023288"/>
    </source>
</evidence>
<proteinExistence type="inferred from homology"/>
<dbReference type="PROSITE" id="PS51257">
    <property type="entry name" value="PROKAR_LIPOPROTEIN"/>
    <property type="match status" value="1"/>
</dbReference>
<comment type="similarity">
    <text evidence="2">Belongs to the bacterial solute-binding protein 1 family.</text>
</comment>
<evidence type="ECO:0000256" key="3">
    <source>
        <dbReference type="ARBA" id="ARBA00022475"/>
    </source>
</evidence>
<evidence type="ECO:0000256" key="4">
    <source>
        <dbReference type="ARBA" id="ARBA00022729"/>
    </source>
</evidence>
<accession>H7EHQ8</accession>
<dbReference type="Pfam" id="PF01547">
    <property type="entry name" value="SBP_bac_1"/>
    <property type="match status" value="1"/>
</dbReference>
<keyword evidence="5" id="KW-0472">Membrane</keyword>
<dbReference type="RefSeq" id="WP_002702261.1">
    <property type="nucleotide sequence ID" value="NZ_AGRW01000030.1"/>
</dbReference>
<comment type="subcellular location">
    <subcellularLocation>
        <location evidence="1">Periplasm</location>
    </subcellularLocation>
</comment>
<dbReference type="OrthoDB" id="358201at2"/>
<dbReference type="STRING" id="907348.TresaDRAFT_2274"/>
<keyword evidence="6" id="KW-0564">Palmitate</keyword>
<keyword evidence="3" id="KW-1003">Cell membrane</keyword>